<evidence type="ECO:0000313" key="2">
    <source>
        <dbReference type="EMBL" id="KAF0917806.1"/>
    </source>
</evidence>
<evidence type="ECO:0000313" key="3">
    <source>
        <dbReference type="Proteomes" id="UP000479710"/>
    </source>
</evidence>
<accession>A0A6G1DZN0</accession>
<feature type="region of interest" description="Disordered" evidence="1">
    <location>
        <begin position="1"/>
        <end position="22"/>
    </location>
</feature>
<evidence type="ECO:0000256" key="1">
    <source>
        <dbReference type="SAM" id="MobiDB-lite"/>
    </source>
</evidence>
<keyword evidence="3" id="KW-1185">Reference proteome</keyword>
<dbReference type="Proteomes" id="UP000479710">
    <property type="component" value="Unassembled WGS sequence"/>
</dbReference>
<dbReference type="AlphaFoldDB" id="A0A6G1DZN0"/>
<name>A0A6G1DZN0_9ORYZ</name>
<dbReference type="EMBL" id="SPHZ02000005">
    <property type="protein sequence ID" value="KAF0917806.1"/>
    <property type="molecule type" value="Genomic_DNA"/>
</dbReference>
<protein>
    <submittedName>
        <fullName evidence="2">Uncharacterized protein</fullName>
    </submittedName>
</protein>
<sequence length="85" mass="9048">MERRLAGGEKALGREEDIGHGEELVGTGKEGLRVHRALGQPLVPDGAKYAAPMPPHCQVRRPYVVGSAAPMPLGPSPQSEIVHHP</sequence>
<gene>
    <name evidence="2" type="ORF">E2562_021478</name>
</gene>
<proteinExistence type="predicted"/>
<reference evidence="2 3" key="1">
    <citation type="submission" date="2019-11" db="EMBL/GenBank/DDBJ databases">
        <title>Whole genome sequence of Oryza granulata.</title>
        <authorList>
            <person name="Li W."/>
        </authorList>
    </citation>
    <scope>NUCLEOTIDE SEQUENCE [LARGE SCALE GENOMIC DNA]</scope>
    <source>
        <strain evidence="3">cv. Menghai</strain>
        <tissue evidence="2">Leaf</tissue>
    </source>
</reference>
<organism evidence="2 3">
    <name type="scientific">Oryza meyeriana var. granulata</name>
    <dbReference type="NCBI Taxonomy" id="110450"/>
    <lineage>
        <taxon>Eukaryota</taxon>
        <taxon>Viridiplantae</taxon>
        <taxon>Streptophyta</taxon>
        <taxon>Embryophyta</taxon>
        <taxon>Tracheophyta</taxon>
        <taxon>Spermatophyta</taxon>
        <taxon>Magnoliopsida</taxon>
        <taxon>Liliopsida</taxon>
        <taxon>Poales</taxon>
        <taxon>Poaceae</taxon>
        <taxon>BOP clade</taxon>
        <taxon>Oryzoideae</taxon>
        <taxon>Oryzeae</taxon>
        <taxon>Oryzinae</taxon>
        <taxon>Oryza</taxon>
        <taxon>Oryza meyeriana</taxon>
    </lineage>
</organism>
<comment type="caution">
    <text evidence="2">The sequence shown here is derived from an EMBL/GenBank/DDBJ whole genome shotgun (WGS) entry which is preliminary data.</text>
</comment>